<accession>A0A852V452</accession>
<dbReference type="CDD" id="cd11614">
    <property type="entry name" value="SAF_CpaB_FlgA_like"/>
    <property type="match status" value="1"/>
</dbReference>
<proteinExistence type="predicted"/>
<dbReference type="SMART" id="SM00858">
    <property type="entry name" value="SAF"/>
    <property type="match status" value="1"/>
</dbReference>
<keyword evidence="4" id="KW-1185">Reference proteome</keyword>
<evidence type="ECO:0000256" key="1">
    <source>
        <dbReference type="SAM" id="SignalP"/>
    </source>
</evidence>
<protein>
    <submittedName>
        <fullName evidence="3">Flp pilus assembly protein CpaB</fullName>
    </submittedName>
</protein>
<organism evidence="3 4">
    <name type="scientific">Streptosporangium sandarakinum</name>
    <dbReference type="NCBI Taxonomy" id="1260955"/>
    <lineage>
        <taxon>Bacteria</taxon>
        <taxon>Bacillati</taxon>
        <taxon>Actinomycetota</taxon>
        <taxon>Actinomycetes</taxon>
        <taxon>Streptosporangiales</taxon>
        <taxon>Streptosporangiaceae</taxon>
        <taxon>Streptosporangium</taxon>
    </lineage>
</organism>
<dbReference type="PROSITE" id="PS51257">
    <property type="entry name" value="PROKAR_LIPOPROTEIN"/>
    <property type="match status" value="1"/>
</dbReference>
<feature type="domain" description="SAF" evidence="2">
    <location>
        <begin position="38"/>
        <end position="99"/>
    </location>
</feature>
<dbReference type="InterPro" id="IPR013974">
    <property type="entry name" value="SAF"/>
</dbReference>
<gene>
    <name evidence="3" type="ORF">HDA43_005091</name>
</gene>
<dbReference type="AlphaFoldDB" id="A0A852V452"/>
<feature type="chain" id="PRO_5038984460" evidence="1">
    <location>
        <begin position="31"/>
        <end position="200"/>
    </location>
</feature>
<keyword evidence="1" id="KW-0732">Signal</keyword>
<feature type="signal peptide" evidence="1">
    <location>
        <begin position="1"/>
        <end position="30"/>
    </location>
</feature>
<dbReference type="RefSeq" id="WP_246424504.1">
    <property type="nucleotide sequence ID" value="NZ_JACCCO010000002.1"/>
</dbReference>
<name>A0A852V452_9ACTN</name>
<evidence type="ECO:0000259" key="2">
    <source>
        <dbReference type="SMART" id="SM00858"/>
    </source>
</evidence>
<evidence type="ECO:0000313" key="3">
    <source>
        <dbReference type="EMBL" id="NYF42890.1"/>
    </source>
</evidence>
<sequence length="200" mass="19928">MRAFRRLLGRYHRLAATAVAALAAACAVVALRPETASVTVLVAAKNLSGGVLTARDVTTAAFRPGTVPDGALRPGVPVAGKVLAGPARRGEPITDVRLLGPGLLAAHGPGTVATPVRVADSEAARLLSPGDVVNVLAASATWESAVPARVVAEGVTVLAGLGDRSDHGALVVLATTAEQAVRLASAQAGGHLSITIGPRG</sequence>
<evidence type="ECO:0000313" key="4">
    <source>
        <dbReference type="Proteomes" id="UP000576393"/>
    </source>
</evidence>
<dbReference type="Proteomes" id="UP000576393">
    <property type="component" value="Unassembled WGS sequence"/>
</dbReference>
<dbReference type="EMBL" id="JACCCO010000002">
    <property type="protein sequence ID" value="NYF42890.1"/>
    <property type="molecule type" value="Genomic_DNA"/>
</dbReference>
<reference evidence="3 4" key="1">
    <citation type="submission" date="2020-07" db="EMBL/GenBank/DDBJ databases">
        <title>Sequencing the genomes of 1000 actinobacteria strains.</title>
        <authorList>
            <person name="Klenk H.-P."/>
        </authorList>
    </citation>
    <scope>NUCLEOTIDE SEQUENCE [LARGE SCALE GENOMIC DNA]</scope>
    <source>
        <strain evidence="3 4">DSM 45763</strain>
    </source>
</reference>
<comment type="caution">
    <text evidence="3">The sequence shown here is derived from an EMBL/GenBank/DDBJ whole genome shotgun (WGS) entry which is preliminary data.</text>
</comment>